<dbReference type="Gramene" id="Bra035861.1">
    <property type="protein sequence ID" value="Bra035861.1-P"/>
    <property type="gene ID" value="Bra035861"/>
</dbReference>
<proteinExistence type="inferred from homology"/>
<dbReference type="HOGENOM" id="CLU_016785_2_1_1"/>
<dbReference type="AlphaFoldDB" id="M4F461"/>
<dbReference type="Pfam" id="PF13621">
    <property type="entry name" value="Cupin_8"/>
    <property type="match status" value="1"/>
</dbReference>
<evidence type="ECO:0000259" key="2">
    <source>
        <dbReference type="PROSITE" id="PS51184"/>
    </source>
</evidence>
<reference evidence="3" key="3">
    <citation type="submission" date="2023-03" db="UniProtKB">
        <authorList>
            <consortium name="EnsemblPlants"/>
        </authorList>
    </citation>
    <scope>IDENTIFICATION</scope>
    <source>
        <strain evidence="3">cv. Chiifu-401-42</strain>
    </source>
</reference>
<dbReference type="PROSITE" id="PS51184">
    <property type="entry name" value="JMJC"/>
    <property type="match status" value="1"/>
</dbReference>
<dbReference type="GO" id="GO:0005634">
    <property type="term" value="C:nucleus"/>
    <property type="evidence" value="ECO:0000318"/>
    <property type="project" value="GO_Central"/>
</dbReference>
<dbReference type="Gene3D" id="2.60.120.650">
    <property type="entry name" value="Cupin"/>
    <property type="match status" value="2"/>
</dbReference>
<evidence type="ECO:0000313" key="4">
    <source>
        <dbReference type="Proteomes" id="UP000011750"/>
    </source>
</evidence>
<reference evidence="3 4" key="2">
    <citation type="journal article" date="2018" name="Hortic Res">
        <title>Improved Brassica rapa reference genome by single-molecule sequencing and chromosome conformation capture technologies.</title>
        <authorList>
            <person name="Zhang L."/>
            <person name="Cai X."/>
            <person name="Wu J."/>
            <person name="Liu M."/>
            <person name="Grob S."/>
            <person name="Cheng F."/>
            <person name="Liang J."/>
            <person name="Cai C."/>
            <person name="Liu Z."/>
            <person name="Liu B."/>
            <person name="Wang F."/>
            <person name="Li S."/>
            <person name="Liu F."/>
            <person name="Li X."/>
            <person name="Cheng L."/>
            <person name="Yang W."/>
            <person name="Li M.H."/>
            <person name="Grossniklaus U."/>
            <person name="Zheng H."/>
            <person name="Wang X."/>
        </authorList>
    </citation>
    <scope>NUCLEOTIDE SEQUENCE [LARGE SCALE GENOMIC DNA]</scope>
    <source>
        <strain evidence="3 4">cv. Chiifu-401-42</strain>
    </source>
</reference>
<organism evidence="3 4">
    <name type="scientific">Brassica campestris</name>
    <name type="common">Field mustard</name>
    <dbReference type="NCBI Taxonomy" id="3711"/>
    <lineage>
        <taxon>Eukaryota</taxon>
        <taxon>Viridiplantae</taxon>
        <taxon>Streptophyta</taxon>
        <taxon>Embryophyta</taxon>
        <taxon>Tracheophyta</taxon>
        <taxon>Spermatophyta</taxon>
        <taxon>Magnoliopsida</taxon>
        <taxon>eudicotyledons</taxon>
        <taxon>Gunneridae</taxon>
        <taxon>Pentapetalae</taxon>
        <taxon>rosids</taxon>
        <taxon>malvids</taxon>
        <taxon>Brassicales</taxon>
        <taxon>Brassicaceae</taxon>
        <taxon>Brassiceae</taxon>
        <taxon>Brassica</taxon>
    </lineage>
</organism>
<dbReference type="InterPro" id="IPR003347">
    <property type="entry name" value="JmjC_dom"/>
</dbReference>
<dbReference type="InterPro" id="IPR041667">
    <property type="entry name" value="Cupin_8"/>
</dbReference>
<sequence>MGRILKRAELKVSLSTRVSPIFTSFTFPSNLTGNLIGDSHFFFSQEPQLWERSIISLMGIEIVGQIDKINGKELSYNDFAERYLAKSQPVVISDLTEDWRVREDWVAENGLPNLNFFATHFGKSRVQEYPNYTAYKTPPSFSDDWLNLYLDHYQMHEDRENFQKYDQISCSDYRFVYMGGKGSWTPLHADVFRSYSWSANVCGRKRWLFLPPSQSHLVYDRQGYMKNCVYNIFEEVNETKFPGFKETTWLECIQESGDTIFVPSGWHHQVYNLWDLLWKDYKDTEESIEDIRDISDDFEALCQRNLAANTGMNLNDFFIFMSRFALGNMVLQESLNPCSSAMAQNMVLNLSTIKTMMMKMISAGGVTAKDVSLDLRETLEDPQFLRFCRDMRRTYKMIHKEEDNEVLFPEEFLLKIMGFTDQKMQICSPKDLVEMIDRCNTCSSNPLA</sequence>
<dbReference type="GO" id="GO:0005737">
    <property type="term" value="C:cytoplasm"/>
    <property type="evidence" value="ECO:0000318"/>
    <property type="project" value="GO_Central"/>
</dbReference>
<feature type="domain" description="JmjC" evidence="2">
    <location>
        <begin position="126"/>
        <end position="335"/>
    </location>
</feature>
<dbReference type="PANTHER" id="PTHR12480:SF6">
    <property type="entry name" value="2-OXOGLUTARATE AND IRON-DEPENDENT OXYGENASE JMJD4"/>
    <property type="match status" value="1"/>
</dbReference>
<accession>M4F461</accession>
<dbReference type="InterPro" id="IPR050910">
    <property type="entry name" value="JMJD6_ArgDemeth/LysHydrox"/>
</dbReference>
<evidence type="ECO:0000313" key="3">
    <source>
        <dbReference type="EnsemblPlants" id="Bra035861.1-P"/>
    </source>
</evidence>
<dbReference type="SUPFAM" id="SSF51197">
    <property type="entry name" value="Clavaminate synthase-like"/>
    <property type="match status" value="1"/>
</dbReference>
<dbReference type="FunCoup" id="M4F461">
    <property type="interactions" value="3809"/>
</dbReference>
<dbReference type="GO" id="GO:0043565">
    <property type="term" value="F:sequence-specific DNA binding"/>
    <property type="evidence" value="ECO:0000318"/>
    <property type="project" value="GO_Central"/>
</dbReference>
<dbReference type="GO" id="GO:0010476">
    <property type="term" value="P:gibberellin mediated signaling pathway"/>
    <property type="evidence" value="ECO:0000318"/>
    <property type="project" value="GO_Central"/>
</dbReference>
<dbReference type="SMART" id="SM00558">
    <property type="entry name" value="JmjC"/>
    <property type="match status" value="1"/>
</dbReference>
<evidence type="ECO:0000256" key="1">
    <source>
        <dbReference type="ARBA" id="ARBA00006801"/>
    </source>
</evidence>
<dbReference type="PANTHER" id="PTHR12480">
    <property type="entry name" value="ARGININE DEMETHYLASE AND LYSYL-HYDROXYLASE JMJD"/>
    <property type="match status" value="1"/>
</dbReference>
<dbReference type="STRING" id="51351.M4F461"/>
<dbReference type="GO" id="GO:0016706">
    <property type="term" value="F:2-oxoglutarate-dependent dioxygenase activity"/>
    <property type="evidence" value="ECO:0000318"/>
    <property type="project" value="GO_Central"/>
</dbReference>
<dbReference type="Proteomes" id="UP000011750">
    <property type="component" value="Chromosome A09"/>
</dbReference>
<keyword evidence="4" id="KW-1185">Reference proteome</keyword>
<dbReference type="EnsemblPlants" id="Bra035861.1">
    <property type="protein sequence ID" value="Bra035861.1-P"/>
    <property type="gene ID" value="Bra035861"/>
</dbReference>
<protein>
    <recommendedName>
        <fullName evidence="2">JmjC domain-containing protein</fullName>
    </recommendedName>
</protein>
<reference evidence="3 4" key="1">
    <citation type="journal article" date="2011" name="Nat. Genet.">
        <title>The genome of the mesopolyploid crop species Brassica rapa.</title>
        <authorList>
            <consortium name="Brassica rapa Genome Sequencing Project Consortium"/>
            <person name="Wang X."/>
            <person name="Wang H."/>
            <person name="Wang J."/>
            <person name="Sun R."/>
            <person name="Wu J."/>
            <person name="Liu S."/>
            <person name="Bai Y."/>
            <person name="Mun J.H."/>
            <person name="Bancroft I."/>
            <person name="Cheng F."/>
            <person name="Huang S."/>
            <person name="Li X."/>
            <person name="Hua W."/>
            <person name="Wang J."/>
            <person name="Wang X."/>
            <person name="Freeling M."/>
            <person name="Pires J.C."/>
            <person name="Paterson A.H."/>
            <person name="Chalhoub B."/>
            <person name="Wang B."/>
            <person name="Hayward A."/>
            <person name="Sharpe A.G."/>
            <person name="Park B.S."/>
            <person name="Weisshaar B."/>
            <person name="Liu B."/>
            <person name="Li B."/>
            <person name="Liu B."/>
            <person name="Tong C."/>
            <person name="Song C."/>
            <person name="Duran C."/>
            <person name="Peng C."/>
            <person name="Geng C."/>
            <person name="Koh C."/>
            <person name="Lin C."/>
            <person name="Edwards D."/>
            <person name="Mu D."/>
            <person name="Shen D."/>
            <person name="Soumpourou E."/>
            <person name="Li F."/>
            <person name="Fraser F."/>
            <person name="Conant G."/>
            <person name="Lassalle G."/>
            <person name="King G.J."/>
            <person name="Bonnema G."/>
            <person name="Tang H."/>
            <person name="Wang H."/>
            <person name="Belcram H."/>
            <person name="Zhou H."/>
            <person name="Hirakawa H."/>
            <person name="Abe H."/>
            <person name="Guo H."/>
            <person name="Wang H."/>
            <person name="Jin H."/>
            <person name="Parkin I.A."/>
            <person name="Batley J."/>
            <person name="Kim J.S."/>
            <person name="Just J."/>
            <person name="Li J."/>
            <person name="Xu J."/>
            <person name="Deng J."/>
            <person name="Kim J.A."/>
            <person name="Li J."/>
            <person name="Yu J."/>
            <person name="Meng J."/>
            <person name="Wang J."/>
            <person name="Min J."/>
            <person name="Poulain J."/>
            <person name="Wang J."/>
            <person name="Hatakeyama K."/>
            <person name="Wu K."/>
            <person name="Wang L."/>
            <person name="Fang L."/>
            <person name="Trick M."/>
            <person name="Links M.G."/>
            <person name="Zhao M."/>
            <person name="Jin M."/>
            <person name="Ramchiary N."/>
            <person name="Drou N."/>
            <person name="Berkman P.J."/>
            <person name="Cai Q."/>
            <person name="Huang Q."/>
            <person name="Li R."/>
            <person name="Tabata S."/>
            <person name="Cheng S."/>
            <person name="Zhang S."/>
            <person name="Zhang S."/>
            <person name="Huang S."/>
            <person name="Sato S."/>
            <person name="Sun S."/>
            <person name="Kwon S.J."/>
            <person name="Choi S.R."/>
            <person name="Lee T.H."/>
            <person name="Fan W."/>
            <person name="Zhao X."/>
            <person name="Tan X."/>
            <person name="Xu X."/>
            <person name="Wang Y."/>
            <person name="Qiu Y."/>
            <person name="Yin Y."/>
            <person name="Li Y."/>
            <person name="Du Y."/>
            <person name="Liao Y."/>
            <person name="Lim Y."/>
            <person name="Narusaka Y."/>
            <person name="Wang Y."/>
            <person name="Wang Z."/>
            <person name="Li Z."/>
            <person name="Wang Z."/>
            <person name="Xiong Z."/>
            <person name="Zhang Z."/>
        </authorList>
    </citation>
    <scope>NUCLEOTIDE SEQUENCE [LARGE SCALE GENOMIC DNA]</scope>
    <source>
        <strain evidence="3 4">cv. Chiifu-401-42</strain>
    </source>
</reference>
<dbReference type="GO" id="GO:0045905">
    <property type="term" value="P:positive regulation of translational termination"/>
    <property type="evidence" value="ECO:0000318"/>
    <property type="project" value="GO_Central"/>
</dbReference>
<dbReference type="InParanoid" id="M4F461"/>
<dbReference type="eggNOG" id="KOG2131">
    <property type="taxonomic scope" value="Eukaryota"/>
</dbReference>
<name>M4F461_BRACM</name>
<comment type="similarity">
    <text evidence="1">Belongs to the JARID1 histone demethylase family.</text>
</comment>